<comment type="subunit">
    <text evidence="7">Interacts with UvrB in an incision complex.</text>
</comment>
<dbReference type="SUPFAM" id="SSF82771">
    <property type="entry name" value="GIY-YIG endonuclease"/>
    <property type="match status" value="1"/>
</dbReference>
<dbReference type="Pfam" id="PF02151">
    <property type="entry name" value="UVR"/>
    <property type="match status" value="1"/>
</dbReference>
<comment type="similarity">
    <text evidence="7">Belongs to the UvrC family.</text>
</comment>
<name>A0A7L4YTN1_9ACTN</name>
<proteinExistence type="inferred from homology"/>
<dbReference type="GO" id="GO:0005737">
    <property type="term" value="C:cytoplasm"/>
    <property type="evidence" value="ECO:0007669"/>
    <property type="project" value="UniProtKB-SubCell"/>
</dbReference>
<dbReference type="GO" id="GO:0009381">
    <property type="term" value="F:excinuclease ABC activity"/>
    <property type="evidence" value="ECO:0007669"/>
    <property type="project" value="UniProtKB-UniRule"/>
</dbReference>
<dbReference type="InterPro" id="IPR038476">
    <property type="entry name" value="UvrC_RNase_H_dom_sf"/>
</dbReference>
<dbReference type="PROSITE" id="PS50165">
    <property type="entry name" value="UVRC"/>
    <property type="match status" value="1"/>
</dbReference>
<dbReference type="Pfam" id="PF22920">
    <property type="entry name" value="UvrC_RNaseH"/>
    <property type="match status" value="1"/>
</dbReference>
<reference evidence="12 13" key="1">
    <citation type="journal article" date="2018" name="Int. J. Syst. Evol. Microbiol.">
        <title>Epidermidibacterium keratini gen. nov., sp. nov., a member of the family Sporichthyaceae, isolated from keratin epidermis.</title>
        <authorList>
            <person name="Lee D.G."/>
            <person name="Trujillo M.E."/>
            <person name="Kang S."/>
            <person name="Nam J.J."/>
            <person name="Kim Y.J."/>
        </authorList>
    </citation>
    <scope>NUCLEOTIDE SEQUENCE [LARGE SCALE GENOMIC DNA]</scope>
    <source>
        <strain evidence="12 13">EPI-7</strain>
    </source>
</reference>
<dbReference type="GO" id="GO:0009380">
    <property type="term" value="C:excinuclease repair complex"/>
    <property type="evidence" value="ECO:0007669"/>
    <property type="project" value="InterPro"/>
</dbReference>
<evidence type="ECO:0000256" key="7">
    <source>
        <dbReference type="HAMAP-Rule" id="MF_00203"/>
    </source>
</evidence>
<evidence type="ECO:0000259" key="9">
    <source>
        <dbReference type="PROSITE" id="PS50151"/>
    </source>
</evidence>
<keyword evidence="3 7" id="KW-0228">DNA excision</keyword>
<evidence type="ECO:0000313" key="13">
    <source>
        <dbReference type="Proteomes" id="UP000463857"/>
    </source>
</evidence>
<dbReference type="InterPro" id="IPR001943">
    <property type="entry name" value="UVR_dom"/>
</dbReference>
<evidence type="ECO:0000256" key="5">
    <source>
        <dbReference type="ARBA" id="ARBA00023204"/>
    </source>
</evidence>
<keyword evidence="13" id="KW-1185">Reference proteome</keyword>
<comment type="function">
    <text evidence="7">The UvrABC repair system catalyzes the recognition and processing of DNA lesions. UvrC both incises the 5' and 3' sides of the lesion. The N-terminal half is responsible for the 3' incision and the C-terminal half is responsible for the 5' incision.</text>
</comment>
<feature type="region of interest" description="Disordered" evidence="8">
    <location>
        <begin position="644"/>
        <end position="683"/>
    </location>
</feature>
<feature type="domain" description="GIY-YIG" evidence="10">
    <location>
        <begin position="16"/>
        <end position="95"/>
    </location>
</feature>
<dbReference type="GO" id="GO:0003677">
    <property type="term" value="F:DNA binding"/>
    <property type="evidence" value="ECO:0007669"/>
    <property type="project" value="UniProtKB-UniRule"/>
</dbReference>
<dbReference type="KEGG" id="eke:EK0264_18930"/>
<evidence type="ECO:0000256" key="8">
    <source>
        <dbReference type="SAM" id="MobiDB-lite"/>
    </source>
</evidence>
<evidence type="ECO:0000256" key="2">
    <source>
        <dbReference type="ARBA" id="ARBA00022763"/>
    </source>
</evidence>
<dbReference type="SMART" id="SM00278">
    <property type="entry name" value="HhH1"/>
    <property type="match status" value="2"/>
</dbReference>
<dbReference type="NCBIfam" id="NF001824">
    <property type="entry name" value="PRK00558.1-5"/>
    <property type="match status" value="1"/>
</dbReference>
<dbReference type="InterPro" id="IPR003583">
    <property type="entry name" value="Hlx-hairpin-Hlx_DNA-bd_motif"/>
</dbReference>
<evidence type="ECO:0000313" key="12">
    <source>
        <dbReference type="EMBL" id="QHC02139.1"/>
    </source>
</evidence>
<dbReference type="GO" id="GO:0009432">
    <property type="term" value="P:SOS response"/>
    <property type="evidence" value="ECO:0007669"/>
    <property type="project" value="UniProtKB-UniRule"/>
</dbReference>
<dbReference type="HAMAP" id="MF_00203">
    <property type="entry name" value="UvrC"/>
    <property type="match status" value="1"/>
</dbReference>
<dbReference type="SUPFAM" id="SSF47781">
    <property type="entry name" value="RuvA domain 2-like"/>
    <property type="match status" value="1"/>
</dbReference>
<dbReference type="Gene3D" id="3.30.420.340">
    <property type="entry name" value="UvrC, RNAse H endonuclease domain"/>
    <property type="match status" value="1"/>
</dbReference>
<evidence type="ECO:0000256" key="1">
    <source>
        <dbReference type="ARBA" id="ARBA00022490"/>
    </source>
</evidence>
<dbReference type="Gene3D" id="4.10.860.10">
    <property type="entry name" value="UVR domain"/>
    <property type="match status" value="1"/>
</dbReference>
<dbReference type="OrthoDB" id="9804933at2"/>
<dbReference type="InterPro" id="IPR036876">
    <property type="entry name" value="UVR_dom_sf"/>
</dbReference>
<evidence type="ECO:0000256" key="3">
    <source>
        <dbReference type="ARBA" id="ARBA00022769"/>
    </source>
</evidence>
<dbReference type="InterPro" id="IPR047296">
    <property type="entry name" value="GIY-YIG_UvrC_Cho"/>
</dbReference>
<comment type="subcellular location">
    <subcellularLocation>
        <location evidence="7">Cytoplasm</location>
    </subcellularLocation>
</comment>
<dbReference type="InterPro" id="IPR001162">
    <property type="entry name" value="UvrC_RNase_H_dom"/>
</dbReference>
<dbReference type="Pfam" id="PF08459">
    <property type="entry name" value="UvrC_RNaseH_dom"/>
    <property type="match status" value="1"/>
</dbReference>
<dbReference type="PANTHER" id="PTHR30562">
    <property type="entry name" value="UVRC/OXIDOREDUCTASE"/>
    <property type="match status" value="1"/>
</dbReference>
<dbReference type="FunCoup" id="A0A7L4YTN1">
    <property type="interactions" value="36"/>
</dbReference>
<dbReference type="FunFam" id="3.40.1440.10:FF:000001">
    <property type="entry name" value="UvrABC system protein C"/>
    <property type="match status" value="1"/>
</dbReference>
<dbReference type="PANTHER" id="PTHR30562:SF1">
    <property type="entry name" value="UVRABC SYSTEM PROTEIN C"/>
    <property type="match status" value="1"/>
</dbReference>
<keyword evidence="4 7" id="KW-0267">Excision nuclease</keyword>
<dbReference type="InterPro" id="IPR010994">
    <property type="entry name" value="RuvA_2-like"/>
</dbReference>
<organism evidence="12 13">
    <name type="scientific">Epidermidibacterium keratini</name>
    <dbReference type="NCBI Taxonomy" id="1891644"/>
    <lineage>
        <taxon>Bacteria</taxon>
        <taxon>Bacillati</taxon>
        <taxon>Actinomycetota</taxon>
        <taxon>Actinomycetes</taxon>
        <taxon>Sporichthyales</taxon>
        <taxon>Sporichthyaceae</taxon>
        <taxon>Epidermidibacterium</taxon>
    </lineage>
</organism>
<dbReference type="InterPro" id="IPR000305">
    <property type="entry name" value="GIY-YIG_endonuc"/>
</dbReference>
<dbReference type="Pfam" id="PF01541">
    <property type="entry name" value="GIY-YIG"/>
    <property type="match status" value="1"/>
</dbReference>
<dbReference type="InParanoid" id="A0A7L4YTN1"/>
<protein>
    <recommendedName>
        <fullName evidence="7">UvrABC system protein C</fullName>
        <shortName evidence="7">Protein UvrC</shortName>
    </recommendedName>
    <alternativeName>
        <fullName evidence="7">Excinuclease ABC subunit C</fullName>
    </alternativeName>
</protein>
<dbReference type="PROSITE" id="PS50151">
    <property type="entry name" value="UVR"/>
    <property type="match status" value="1"/>
</dbReference>
<dbReference type="InterPro" id="IPR050066">
    <property type="entry name" value="UvrABC_protein_C"/>
</dbReference>
<dbReference type="Pfam" id="PF14520">
    <property type="entry name" value="HHH_5"/>
    <property type="match status" value="1"/>
</dbReference>
<dbReference type="Gene3D" id="1.10.150.20">
    <property type="entry name" value="5' to 3' exonuclease, C-terminal subdomain"/>
    <property type="match status" value="1"/>
</dbReference>
<dbReference type="EMBL" id="CP047156">
    <property type="protein sequence ID" value="QHC02139.1"/>
    <property type="molecule type" value="Genomic_DNA"/>
</dbReference>
<dbReference type="GO" id="GO:0006289">
    <property type="term" value="P:nucleotide-excision repair"/>
    <property type="evidence" value="ECO:0007669"/>
    <property type="project" value="UniProtKB-UniRule"/>
</dbReference>
<keyword evidence="5 7" id="KW-0234">DNA repair</keyword>
<accession>A0A7L4YTN1</accession>
<evidence type="ECO:0000259" key="10">
    <source>
        <dbReference type="PROSITE" id="PS50164"/>
    </source>
</evidence>
<keyword evidence="6 7" id="KW-0742">SOS response</keyword>
<keyword evidence="1 7" id="KW-0963">Cytoplasm</keyword>
<keyword evidence="2 7" id="KW-0227">DNA damage</keyword>
<dbReference type="Gene3D" id="3.40.1440.10">
    <property type="entry name" value="GIY-YIG endonuclease"/>
    <property type="match status" value="1"/>
</dbReference>
<dbReference type="FunFam" id="3.30.420.340:FF:000003">
    <property type="entry name" value="UvrABC system protein C"/>
    <property type="match status" value="1"/>
</dbReference>
<feature type="domain" description="UVR" evidence="9">
    <location>
        <begin position="208"/>
        <end position="243"/>
    </location>
</feature>
<evidence type="ECO:0000256" key="6">
    <source>
        <dbReference type="ARBA" id="ARBA00023236"/>
    </source>
</evidence>
<dbReference type="InterPro" id="IPR035901">
    <property type="entry name" value="GIY-YIG_endonuc_sf"/>
</dbReference>
<dbReference type="SMART" id="SM00465">
    <property type="entry name" value="GIYc"/>
    <property type="match status" value="1"/>
</dbReference>
<dbReference type="CDD" id="cd10434">
    <property type="entry name" value="GIY-YIG_UvrC_Cho"/>
    <property type="match status" value="1"/>
</dbReference>
<dbReference type="PROSITE" id="PS50164">
    <property type="entry name" value="GIY_YIG"/>
    <property type="match status" value="1"/>
</dbReference>
<dbReference type="AlphaFoldDB" id="A0A7L4YTN1"/>
<gene>
    <name evidence="7 12" type="primary">uvrC</name>
    <name evidence="12" type="ORF">EK0264_18930</name>
</gene>
<dbReference type="SUPFAM" id="SSF46600">
    <property type="entry name" value="C-terminal UvrC-binding domain of UvrB"/>
    <property type="match status" value="1"/>
</dbReference>
<evidence type="ECO:0000256" key="4">
    <source>
        <dbReference type="ARBA" id="ARBA00022881"/>
    </source>
</evidence>
<evidence type="ECO:0000259" key="11">
    <source>
        <dbReference type="PROSITE" id="PS50165"/>
    </source>
</evidence>
<dbReference type="NCBIfam" id="TIGR00194">
    <property type="entry name" value="uvrC"/>
    <property type="match status" value="1"/>
</dbReference>
<dbReference type="InterPro" id="IPR004791">
    <property type="entry name" value="UvrC"/>
</dbReference>
<feature type="domain" description="UvrC family homology region profile" evidence="11">
    <location>
        <begin position="259"/>
        <end position="519"/>
    </location>
</feature>
<dbReference type="Proteomes" id="UP000463857">
    <property type="component" value="Chromosome"/>
</dbReference>
<sequence length="683" mass="75915">MADPSTYRPAPGTIPDKPGVYRFYDKNGRVIYVGKAKSLRSRLSSYFQDIAALHTRTRTMVLTGARVDWTVVDTEVEALQLEYSWIKEFDPRFNVRYRDDKSYPSLAVTLNEEYPRLQVMRGPKKKGVRYFGPFAHAWAIRETLDLLTRVFPARTCSAGVFKRHGQMGRPCLLGYLDKCSAPCIGRVSAEEHRAIVLDFCDFMAGKSDAIEKRLRKAMLQASSAMEFERAARLRDDLGALAKATEKNAIVLPDGTDCDVVAFAQDELEAAVQVFHVRGGRVRGRRGWVIDKVEDVTDAELVEQYLLQVYDADQESTSGVPRTILVPHLPPDLDAMQRRLGELRGGPVEIRVPQRGPKRDLMQTVGRNAEEAFTQHRLKRAGDLTARSQALAQLQEALGLDEAPLRIECIDVSHVQGTNVVASLVVFEDGLPRKSEYRRFTIRDAVREDGESVGVDQVRAGEGTDDTRSIAEVVARRFRRYLEERERPPSVDDESGRPKKFAYPPNLLVVDGGAPQAQAAGAALTELGINDVAVIGLAKRLEEVWLPGDDEPYILPRNSEAMYLLQRVRDEAHRFAITFHRQKRGKAMLASQLDGIKGLGEARKQALLRKFGSVRSLRNASVDDLREVDGIGAATAQAIHDALAPSRDDPVAVDPLTGEVIQSAADSTEPQPASHAPTPHEEPR</sequence>
<dbReference type="RefSeq" id="WP_159547263.1">
    <property type="nucleotide sequence ID" value="NZ_CP047156.1"/>
</dbReference>